<keyword evidence="1" id="KW-0472">Membrane</keyword>
<sequence>MPRFFLFCLVSSQLAATAVMARPFATVLLLDGGGAMSSLAVAEAPYSAPDVALHAHSLLEESRFAGSPMSSHHAGHKPFDSTFAGGKIIVAGLAAAIVVAIFCYIRITRKKNVVEPKV</sequence>
<reference evidence="3" key="2">
    <citation type="submission" date="2020-10" db="EMBL/GenBank/DDBJ databases">
        <authorList>
            <person name="Cooper E.A."/>
            <person name="Brenton Z.W."/>
            <person name="Flinn B.S."/>
            <person name="Jenkins J."/>
            <person name="Shu S."/>
            <person name="Flowers D."/>
            <person name="Luo F."/>
            <person name="Wang Y."/>
            <person name="Xia P."/>
            <person name="Barry K."/>
            <person name="Daum C."/>
            <person name="Lipzen A."/>
            <person name="Yoshinaga Y."/>
            <person name="Schmutz J."/>
            <person name="Saski C."/>
            <person name="Vermerris W."/>
            <person name="Kresovich S."/>
        </authorList>
    </citation>
    <scope>NUCLEOTIDE SEQUENCE</scope>
</reference>
<evidence type="ECO:0000256" key="1">
    <source>
        <dbReference type="SAM" id="Phobius"/>
    </source>
</evidence>
<evidence type="ECO:0000313" key="3">
    <source>
        <dbReference type="EMBL" id="KAG0545290.1"/>
    </source>
</evidence>
<feature type="transmembrane region" description="Helical" evidence="1">
    <location>
        <begin position="88"/>
        <end position="107"/>
    </location>
</feature>
<gene>
    <name evidence="3" type="ORF">BDA96_02G348500</name>
</gene>
<feature type="chain" id="PRO_5037931678" description="Transmembrane protein" evidence="2">
    <location>
        <begin position="22"/>
        <end position="118"/>
    </location>
</feature>
<organism evidence="3 4">
    <name type="scientific">Sorghum bicolor</name>
    <name type="common">Sorghum</name>
    <name type="synonym">Sorghum vulgare</name>
    <dbReference type="NCBI Taxonomy" id="4558"/>
    <lineage>
        <taxon>Eukaryota</taxon>
        <taxon>Viridiplantae</taxon>
        <taxon>Streptophyta</taxon>
        <taxon>Embryophyta</taxon>
        <taxon>Tracheophyta</taxon>
        <taxon>Spermatophyta</taxon>
        <taxon>Magnoliopsida</taxon>
        <taxon>Liliopsida</taxon>
        <taxon>Poales</taxon>
        <taxon>Poaceae</taxon>
        <taxon>PACMAD clade</taxon>
        <taxon>Panicoideae</taxon>
        <taxon>Andropogonodae</taxon>
        <taxon>Andropogoneae</taxon>
        <taxon>Sorghinae</taxon>
        <taxon>Sorghum</taxon>
    </lineage>
</organism>
<dbReference type="EMBL" id="CM027681">
    <property type="protein sequence ID" value="KAG0545290.1"/>
    <property type="molecule type" value="Genomic_DNA"/>
</dbReference>
<evidence type="ECO:0000256" key="2">
    <source>
        <dbReference type="SAM" id="SignalP"/>
    </source>
</evidence>
<dbReference type="Proteomes" id="UP000807115">
    <property type="component" value="Chromosome 2"/>
</dbReference>
<keyword evidence="1" id="KW-1133">Transmembrane helix</keyword>
<keyword evidence="2" id="KW-0732">Signal</keyword>
<dbReference type="AlphaFoldDB" id="A0A921UVS5"/>
<proteinExistence type="predicted"/>
<reference evidence="3" key="1">
    <citation type="journal article" date="2019" name="BMC Genomics">
        <title>A new reference genome for Sorghum bicolor reveals high levels of sequence similarity between sweet and grain genotypes: implications for the genetics of sugar metabolism.</title>
        <authorList>
            <person name="Cooper E.A."/>
            <person name="Brenton Z.W."/>
            <person name="Flinn B.S."/>
            <person name="Jenkins J."/>
            <person name="Shu S."/>
            <person name="Flowers D."/>
            <person name="Luo F."/>
            <person name="Wang Y."/>
            <person name="Xia P."/>
            <person name="Barry K."/>
            <person name="Daum C."/>
            <person name="Lipzen A."/>
            <person name="Yoshinaga Y."/>
            <person name="Schmutz J."/>
            <person name="Saski C."/>
            <person name="Vermerris W."/>
            <person name="Kresovich S."/>
        </authorList>
    </citation>
    <scope>NUCLEOTIDE SEQUENCE</scope>
</reference>
<dbReference type="PANTHER" id="PTHR34558:SF17">
    <property type="entry name" value="OS07G0549100 PROTEIN"/>
    <property type="match status" value="1"/>
</dbReference>
<evidence type="ECO:0008006" key="5">
    <source>
        <dbReference type="Google" id="ProtNLM"/>
    </source>
</evidence>
<name>A0A921UVS5_SORBI</name>
<accession>A0A921UVS5</accession>
<feature type="signal peptide" evidence="2">
    <location>
        <begin position="1"/>
        <end position="21"/>
    </location>
</feature>
<dbReference type="PANTHER" id="PTHR34558">
    <property type="entry name" value="EXPRESSED PROTEIN"/>
    <property type="match status" value="1"/>
</dbReference>
<comment type="caution">
    <text evidence="3">The sequence shown here is derived from an EMBL/GenBank/DDBJ whole genome shotgun (WGS) entry which is preliminary data.</text>
</comment>
<keyword evidence="1" id="KW-0812">Transmembrane</keyword>
<protein>
    <recommendedName>
        <fullName evidence="5">Transmembrane protein</fullName>
    </recommendedName>
</protein>
<evidence type="ECO:0000313" key="4">
    <source>
        <dbReference type="Proteomes" id="UP000807115"/>
    </source>
</evidence>